<reference evidence="3" key="1">
    <citation type="journal article" date="2023" name="Commun. Biol.">
        <title>Genome analysis of Parmales, the sister group of diatoms, reveals the evolutionary specialization of diatoms from phago-mixotrophs to photoautotrophs.</title>
        <authorList>
            <person name="Ban H."/>
            <person name="Sato S."/>
            <person name="Yoshikawa S."/>
            <person name="Yamada K."/>
            <person name="Nakamura Y."/>
            <person name="Ichinomiya M."/>
            <person name="Sato N."/>
            <person name="Blanc-Mathieu R."/>
            <person name="Endo H."/>
            <person name="Kuwata A."/>
            <person name="Ogata H."/>
        </authorList>
    </citation>
    <scope>NUCLEOTIDE SEQUENCE [LARGE SCALE GENOMIC DNA]</scope>
    <source>
        <strain evidence="3">NIES 3700</strain>
    </source>
</reference>
<evidence type="ECO:0000313" key="2">
    <source>
        <dbReference type="EMBL" id="GMI02455.1"/>
    </source>
</evidence>
<evidence type="ECO:0000313" key="3">
    <source>
        <dbReference type="Proteomes" id="UP001165122"/>
    </source>
</evidence>
<dbReference type="AlphaFoldDB" id="A0A9W7F3Q7"/>
<evidence type="ECO:0000256" key="1">
    <source>
        <dbReference type="SAM" id="MobiDB-lite"/>
    </source>
</evidence>
<accession>A0A9W7F3Q7</accession>
<proteinExistence type="predicted"/>
<dbReference type="OrthoDB" id="10522277at2759"/>
<protein>
    <submittedName>
        <fullName evidence="2">Uncharacterized protein</fullName>
    </submittedName>
</protein>
<sequence>MDLSHLPPPLPPRYFFLQYNIPSPPPSSSPSPPPSSLTYLDIRHLQNLSYVESVTSPPTNGDTPPLKPNLIEECLTLLPHLECFHRAKMYTSTPSDDNMFTDPTFTRTMNLSLKLFSLAIEAGIEGDLKIGEEDMRRFKDAKVIWEGGDTKIDEGEEIIQETDHESTTTTRSSKRRKKK</sequence>
<name>A0A9W7F3Q7_9STRA</name>
<comment type="caution">
    <text evidence="2">The sequence shown here is derived from an EMBL/GenBank/DDBJ whole genome shotgun (WGS) entry which is preliminary data.</text>
</comment>
<gene>
    <name evidence="2" type="ORF">TrLO_g36</name>
</gene>
<dbReference type="EMBL" id="BRXW01000044">
    <property type="protein sequence ID" value="GMI02455.1"/>
    <property type="molecule type" value="Genomic_DNA"/>
</dbReference>
<feature type="region of interest" description="Disordered" evidence="1">
    <location>
        <begin position="152"/>
        <end position="179"/>
    </location>
</feature>
<organism evidence="2 3">
    <name type="scientific">Triparma laevis f. longispina</name>
    <dbReference type="NCBI Taxonomy" id="1714387"/>
    <lineage>
        <taxon>Eukaryota</taxon>
        <taxon>Sar</taxon>
        <taxon>Stramenopiles</taxon>
        <taxon>Ochrophyta</taxon>
        <taxon>Bolidophyceae</taxon>
        <taxon>Parmales</taxon>
        <taxon>Triparmaceae</taxon>
        <taxon>Triparma</taxon>
    </lineage>
</organism>
<dbReference type="Proteomes" id="UP001165122">
    <property type="component" value="Unassembled WGS sequence"/>
</dbReference>
<keyword evidence="3" id="KW-1185">Reference proteome</keyword>